<organism evidence="1 2">
    <name type="scientific">Eragrostis curvula</name>
    <name type="common">weeping love grass</name>
    <dbReference type="NCBI Taxonomy" id="38414"/>
    <lineage>
        <taxon>Eukaryota</taxon>
        <taxon>Viridiplantae</taxon>
        <taxon>Streptophyta</taxon>
        <taxon>Embryophyta</taxon>
        <taxon>Tracheophyta</taxon>
        <taxon>Spermatophyta</taxon>
        <taxon>Magnoliopsida</taxon>
        <taxon>Liliopsida</taxon>
        <taxon>Poales</taxon>
        <taxon>Poaceae</taxon>
        <taxon>PACMAD clade</taxon>
        <taxon>Chloridoideae</taxon>
        <taxon>Eragrostideae</taxon>
        <taxon>Eragrostidinae</taxon>
        <taxon>Eragrostis</taxon>
    </lineage>
</organism>
<reference evidence="1 2" key="1">
    <citation type="journal article" date="2019" name="Sci. Rep.">
        <title>A high-quality genome of Eragrostis curvula grass provides insights into Poaceae evolution and supports new strategies to enhance forage quality.</title>
        <authorList>
            <person name="Carballo J."/>
            <person name="Santos B.A.C.M."/>
            <person name="Zappacosta D."/>
            <person name="Garbus I."/>
            <person name="Selva J.P."/>
            <person name="Gallo C.A."/>
            <person name="Diaz A."/>
            <person name="Albertini E."/>
            <person name="Caccamo M."/>
            <person name="Echenique V."/>
        </authorList>
    </citation>
    <scope>NUCLEOTIDE SEQUENCE [LARGE SCALE GENOMIC DNA]</scope>
    <source>
        <strain evidence="2">cv. Victoria</strain>
        <tissue evidence="1">Leaf</tissue>
    </source>
</reference>
<dbReference type="Proteomes" id="UP000324897">
    <property type="component" value="Chromosome 7"/>
</dbReference>
<name>A0A5J9U6I7_9POAL</name>
<evidence type="ECO:0000313" key="1">
    <source>
        <dbReference type="EMBL" id="TVU19174.1"/>
    </source>
</evidence>
<dbReference type="Gramene" id="TVU19174">
    <property type="protein sequence ID" value="TVU19174"/>
    <property type="gene ID" value="EJB05_35311"/>
</dbReference>
<dbReference type="EMBL" id="RWGY01000029">
    <property type="protein sequence ID" value="TVU19174.1"/>
    <property type="molecule type" value="Genomic_DNA"/>
</dbReference>
<accession>A0A5J9U6I7</accession>
<evidence type="ECO:0000313" key="2">
    <source>
        <dbReference type="Proteomes" id="UP000324897"/>
    </source>
</evidence>
<comment type="caution">
    <text evidence="1">The sequence shown here is derived from an EMBL/GenBank/DDBJ whole genome shotgun (WGS) entry which is preliminary data.</text>
</comment>
<gene>
    <name evidence="1" type="ORF">EJB05_35311</name>
</gene>
<protein>
    <submittedName>
        <fullName evidence="1">Uncharacterized protein</fullName>
    </submittedName>
</protein>
<keyword evidence="2" id="KW-1185">Reference proteome</keyword>
<proteinExistence type="predicted"/>
<dbReference type="AlphaFoldDB" id="A0A5J9U6I7"/>
<sequence>MDRIEPTMSRLAAISCVTSTGNQPWVMANYLMCNHDRKRVDVQNCPCIGLDSLYYRVIRMSS</sequence>